<keyword evidence="2" id="KW-0430">Lectin</keyword>
<dbReference type="SUPFAM" id="SSF89372">
    <property type="entry name" value="Fucose-specific lectin"/>
    <property type="match status" value="1"/>
</dbReference>
<dbReference type="SMR" id="A0A3N4KLV5"/>
<dbReference type="GO" id="GO:0030246">
    <property type="term" value="F:carbohydrate binding"/>
    <property type="evidence" value="ECO:0007669"/>
    <property type="project" value="UniProtKB-KW"/>
</dbReference>
<protein>
    <submittedName>
        <fullName evidence="2">Fucose-specific lectin</fullName>
    </submittedName>
</protein>
<evidence type="ECO:0000313" key="3">
    <source>
        <dbReference type="Proteomes" id="UP000277580"/>
    </source>
</evidence>
<dbReference type="InParanoid" id="A0A3N4KLV5"/>
<comment type="similarity">
    <text evidence="1">Belongs to the fungal fucose-specific lectin family.</text>
</comment>
<evidence type="ECO:0000313" key="2">
    <source>
        <dbReference type="EMBL" id="RPB11557.1"/>
    </source>
</evidence>
<gene>
    <name evidence="2" type="ORF">P167DRAFT_536716</name>
</gene>
<dbReference type="EMBL" id="ML119135">
    <property type="protein sequence ID" value="RPB11557.1"/>
    <property type="molecule type" value="Genomic_DNA"/>
</dbReference>
<dbReference type="Proteomes" id="UP000277580">
    <property type="component" value="Unassembled WGS sequence"/>
</dbReference>
<dbReference type="Gene3D" id="2.120.10.70">
    <property type="entry name" value="Fucose-specific lectin"/>
    <property type="match status" value="1"/>
</dbReference>
<dbReference type="Pfam" id="PF07938">
    <property type="entry name" value="Fungal_lectin"/>
    <property type="match status" value="1"/>
</dbReference>
<dbReference type="AlphaFoldDB" id="A0A3N4KLV5"/>
<organism evidence="2 3">
    <name type="scientific">Morchella conica CCBAS932</name>
    <dbReference type="NCBI Taxonomy" id="1392247"/>
    <lineage>
        <taxon>Eukaryota</taxon>
        <taxon>Fungi</taxon>
        <taxon>Dikarya</taxon>
        <taxon>Ascomycota</taxon>
        <taxon>Pezizomycotina</taxon>
        <taxon>Pezizomycetes</taxon>
        <taxon>Pezizales</taxon>
        <taxon>Morchellaceae</taxon>
        <taxon>Morchella</taxon>
    </lineage>
</organism>
<dbReference type="InterPro" id="IPR012475">
    <property type="entry name" value="Fungal_lectin"/>
</dbReference>
<keyword evidence="3" id="KW-1185">Reference proteome</keyword>
<name>A0A3N4KLV5_9PEZI</name>
<accession>A0A3N4KLV5</accession>
<proteinExistence type="inferred from homology"/>
<sequence length="305" mass="33770">MANTMLTRSPLASYSFTDSSGANIRVCYQNRDGVIGMTGYDDKKGWRVRSNNIGSADLNNGMALTGWNSGKELRLYTVRSDGAIAERCYSGGEWYDGELTGVFVAAKYSQLAAAAFETSNGTISIRVYYQDPDNKIHEACRDGSEPWFDGNIFETAIAATSIAVSQIPGREWYLWLFFQRPNTEFVEWLMQASSSWKQGVFKSQATYDPGAYISCASYGRDDHRVFTVDRENKLCVTEFNAGSNNWQPTKQLGPVIPQSALAAVPVPGNVPWVRIYVQTSPGQIAEWGTNDGKNYSLMASQLPTN</sequence>
<dbReference type="OrthoDB" id="407298at2759"/>
<reference evidence="2 3" key="1">
    <citation type="journal article" date="2018" name="Nat. Ecol. Evol.">
        <title>Pezizomycetes genomes reveal the molecular basis of ectomycorrhizal truffle lifestyle.</title>
        <authorList>
            <person name="Murat C."/>
            <person name="Payen T."/>
            <person name="Noel B."/>
            <person name="Kuo A."/>
            <person name="Morin E."/>
            <person name="Chen J."/>
            <person name="Kohler A."/>
            <person name="Krizsan K."/>
            <person name="Balestrini R."/>
            <person name="Da Silva C."/>
            <person name="Montanini B."/>
            <person name="Hainaut M."/>
            <person name="Levati E."/>
            <person name="Barry K.W."/>
            <person name="Belfiori B."/>
            <person name="Cichocki N."/>
            <person name="Clum A."/>
            <person name="Dockter R.B."/>
            <person name="Fauchery L."/>
            <person name="Guy J."/>
            <person name="Iotti M."/>
            <person name="Le Tacon F."/>
            <person name="Lindquist E.A."/>
            <person name="Lipzen A."/>
            <person name="Malagnac F."/>
            <person name="Mello A."/>
            <person name="Molinier V."/>
            <person name="Miyauchi S."/>
            <person name="Poulain J."/>
            <person name="Riccioni C."/>
            <person name="Rubini A."/>
            <person name="Sitrit Y."/>
            <person name="Splivallo R."/>
            <person name="Traeger S."/>
            <person name="Wang M."/>
            <person name="Zifcakova L."/>
            <person name="Wipf D."/>
            <person name="Zambonelli A."/>
            <person name="Paolocci F."/>
            <person name="Nowrousian M."/>
            <person name="Ottonello S."/>
            <person name="Baldrian P."/>
            <person name="Spatafora J.W."/>
            <person name="Henrissat B."/>
            <person name="Nagy L.G."/>
            <person name="Aury J.M."/>
            <person name="Wincker P."/>
            <person name="Grigoriev I.V."/>
            <person name="Bonfante P."/>
            <person name="Martin F.M."/>
        </authorList>
    </citation>
    <scope>NUCLEOTIDE SEQUENCE [LARGE SCALE GENOMIC DNA]</scope>
    <source>
        <strain evidence="2 3">CCBAS932</strain>
    </source>
</reference>
<dbReference type="STRING" id="1392247.A0A3N4KLV5"/>
<evidence type="ECO:0000256" key="1">
    <source>
        <dbReference type="ARBA" id="ARBA00009042"/>
    </source>
</evidence>